<dbReference type="InterPro" id="IPR018289">
    <property type="entry name" value="MULE_transposase_dom"/>
</dbReference>
<dbReference type="AlphaFoldDB" id="A0A8T2A3B1"/>
<protein>
    <submittedName>
        <fullName evidence="8">Zinc finger SWIM-type</fullName>
    </submittedName>
</protein>
<evidence type="ECO:0000256" key="4">
    <source>
        <dbReference type="PROSITE-ProRule" id="PRU00325"/>
    </source>
</evidence>
<dbReference type="Pfam" id="PF04434">
    <property type="entry name" value="SWIM"/>
    <property type="match status" value="1"/>
</dbReference>
<dbReference type="InterPro" id="IPR007527">
    <property type="entry name" value="Znf_SWIM"/>
</dbReference>
<keyword evidence="2 4" id="KW-0863">Zinc-finger</keyword>
<evidence type="ECO:0000256" key="6">
    <source>
        <dbReference type="SAM" id="MobiDB-lite"/>
    </source>
</evidence>
<keyword evidence="5" id="KW-0175">Coiled coil</keyword>
<keyword evidence="3" id="KW-0862">Zinc</keyword>
<feature type="compositionally biased region" description="Basic and acidic residues" evidence="6">
    <location>
        <begin position="38"/>
        <end position="47"/>
    </location>
</feature>
<dbReference type="Proteomes" id="UP000694240">
    <property type="component" value="Chromosome 9"/>
</dbReference>
<dbReference type="PROSITE" id="PS50966">
    <property type="entry name" value="ZF_SWIM"/>
    <property type="match status" value="1"/>
</dbReference>
<sequence>MDGEAYGDEEEQKSEDEDETYRFDCCDDTDGASSGDEDYGKSYKFSDEETNDEDGDDEEILKVEQEENAEEAEVKDEEDEEMVDVLKKERRKLFQLARGCRLLQKIYAVKCWVNGCRWRVRATPIDAFGNFHIKVYVNQHTCSVTERSARCRQATRDILGVLYKNFVGGVGPGVETALWYQGTLLLAITQDRNFNIFPLAFAVVDSENDESWEWFFRQLSSVIPDDHGLAIISDRHKSIAKAIGTVYPQARRGICTYHLHKNIKLRFRGSETFGLVKKAATAYMLADFNATFDIITALYPGLHSYLVRADVTTWSRVHFPEDRYNFTTSDIDESLNKVLNPARRYHIVELLDDIRLTRWYAARRKQAALMTTVLTKGVEKALEEIDPHQYEVRSVVSINVVNLTQKNCTCRMFDLDKLPCIHVIAAAQTAHVSRISKSHPYYRSEYLRNGYSKFVMPKDEACSVPESVTGKFVNPPFVKVQSGRPKMSRIKGHLEVASPYACSMIVGF</sequence>
<dbReference type="PANTHER" id="PTHR31973">
    <property type="entry name" value="POLYPROTEIN, PUTATIVE-RELATED"/>
    <property type="match status" value="1"/>
</dbReference>
<feature type="compositionally biased region" description="Acidic residues" evidence="6">
    <location>
        <begin position="1"/>
        <end position="19"/>
    </location>
</feature>
<evidence type="ECO:0000256" key="1">
    <source>
        <dbReference type="ARBA" id="ARBA00022723"/>
    </source>
</evidence>
<dbReference type="InterPro" id="IPR006564">
    <property type="entry name" value="Znf_PMZ"/>
</dbReference>
<feature type="compositionally biased region" description="Acidic residues" evidence="6">
    <location>
        <begin position="48"/>
        <end position="58"/>
    </location>
</feature>
<dbReference type="EMBL" id="JAEFBK010000009">
    <property type="protein sequence ID" value="KAG7568027.1"/>
    <property type="molecule type" value="Genomic_DNA"/>
</dbReference>
<organism evidence="8 9">
    <name type="scientific">Arabidopsis thaliana x Arabidopsis arenosa</name>
    <dbReference type="NCBI Taxonomy" id="1240361"/>
    <lineage>
        <taxon>Eukaryota</taxon>
        <taxon>Viridiplantae</taxon>
        <taxon>Streptophyta</taxon>
        <taxon>Embryophyta</taxon>
        <taxon>Tracheophyta</taxon>
        <taxon>Spermatophyta</taxon>
        <taxon>Magnoliopsida</taxon>
        <taxon>eudicotyledons</taxon>
        <taxon>Gunneridae</taxon>
        <taxon>Pentapetalae</taxon>
        <taxon>rosids</taxon>
        <taxon>malvids</taxon>
        <taxon>Brassicales</taxon>
        <taxon>Brassicaceae</taxon>
        <taxon>Camelineae</taxon>
        <taxon>Arabidopsis</taxon>
    </lineage>
</organism>
<accession>A0A8T2A3B1</accession>
<comment type="caution">
    <text evidence="8">The sequence shown here is derived from an EMBL/GenBank/DDBJ whole genome shotgun (WGS) entry which is preliminary data.</text>
</comment>
<keyword evidence="1" id="KW-0479">Metal-binding</keyword>
<dbReference type="GO" id="GO:0008270">
    <property type="term" value="F:zinc ion binding"/>
    <property type="evidence" value="ECO:0007669"/>
    <property type="project" value="UniProtKB-KW"/>
</dbReference>
<evidence type="ECO:0000256" key="3">
    <source>
        <dbReference type="ARBA" id="ARBA00022833"/>
    </source>
</evidence>
<dbReference type="PANTHER" id="PTHR31973:SF187">
    <property type="entry name" value="MUTATOR TRANSPOSASE MUDRA PROTEIN"/>
    <property type="match status" value="1"/>
</dbReference>
<gene>
    <name evidence="8" type="ORF">ISN45_Aa04g008650</name>
</gene>
<reference evidence="8 9" key="1">
    <citation type="submission" date="2020-12" db="EMBL/GenBank/DDBJ databases">
        <title>Concerted genomic and epigenomic changes stabilize Arabidopsis allopolyploids.</title>
        <authorList>
            <person name="Chen Z."/>
        </authorList>
    </citation>
    <scope>NUCLEOTIDE SEQUENCE [LARGE SCALE GENOMIC DNA]</scope>
    <source>
        <strain evidence="8">Allo738</strain>
        <tissue evidence="8">Leaf</tissue>
    </source>
</reference>
<feature type="coiled-coil region" evidence="5">
    <location>
        <begin position="60"/>
        <end position="89"/>
    </location>
</feature>
<proteinExistence type="predicted"/>
<dbReference type="Pfam" id="PF10551">
    <property type="entry name" value="MULE"/>
    <property type="match status" value="1"/>
</dbReference>
<keyword evidence="9" id="KW-1185">Reference proteome</keyword>
<evidence type="ECO:0000313" key="8">
    <source>
        <dbReference type="EMBL" id="KAG7568027.1"/>
    </source>
</evidence>
<evidence type="ECO:0000256" key="5">
    <source>
        <dbReference type="SAM" id="Coils"/>
    </source>
</evidence>
<evidence type="ECO:0000259" key="7">
    <source>
        <dbReference type="PROSITE" id="PS50966"/>
    </source>
</evidence>
<feature type="region of interest" description="Disordered" evidence="6">
    <location>
        <begin position="1"/>
        <end position="58"/>
    </location>
</feature>
<feature type="domain" description="SWIM-type" evidence="7">
    <location>
        <begin position="390"/>
        <end position="431"/>
    </location>
</feature>
<evidence type="ECO:0000256" key="2">
    <source>
        <dbReference type="ARBA" id="ARBA00022771"/>
    </source>
</evidence>
<evidence type="ECO:0000313" key="9">
    <source>
        <dbReference type="Proteomes" id="UP000694240"/>
    </source>
</evidence>
<name>A0A8T2A3B1_9BRAS</name>
<dbReference type="SMART" id="SM00575">
    <property type="entry name" value="ZnF_PMZ"/>
    <property type="match status" value="1"/>
</dbReference>